<sequence>MTTTTPLTWVGLDRRAQRNEVGAITALLLAATEEERLALAKDVEAGIKNADRDGWWRGDTSPTPGHALAVIGCMPTAAKAAALLLRGNMRNWSAVKPRLFMEIAQARELPWLGELGQRLAARTPVRERWNNDWPFAVTLLRAGDAEPPVTEGVVRAWVEGLLRPSGRGAPQPPLSVRMRDDPFLPVLLPAVFTFDGLGADLLSDSWQESGPQFPPVVAHLVAEGTLERKTVLDLTVDRLVRGDTPHCLRPFTLLHDALAPSLDEMSSHALDYARLLAEAPGAVAGMAQKVLRAVDEAGRLELETLLDTSAATLARKEKTLVKAQLGWLEKVSRRESGRAGEVLETVAVAFGHPALDVQDRALTLIGKRIGDLDPAAVARLADAAAALAGDLPGRAAALFGTVVEAEPAELPELPPPAPPAAMPAPIATPAELAEEVAALVHEPTAIRWERVLAGLVTLNTTAGPAALATALQPVLDRYPGDFEENTWNRSKPLLHLGVAIRSAIGTDKPGGLWLWLVTSLRTAWQDGRRGGVDSAIVPTPDGVLALRVAETVTQLTSTMVPLLMATPTHVTGSLDAAVLLDRLRRAESEGWQPWPVDFEQALLRLPRVTDPAVAAGAATLTSPAGRQFAAWLADGGLPDPVSTRFQQEPARRGYTWYSPVGRRVVAALTPARGGGLRLERQLLTIAPGPHPEEFPSAFHDAGDVLAMVLPHHREVTAAWALPELAAMTDQEQREGAAVLPLLAECSGPVGPALAYAVAYALTARYQESRIAAVDAFLTLAAGPPPALAAGPARATEAARAAEPALPGGAAPFAGAVGAAVADLSADATLKLSRLVPALAEAYRAGAAVAVWEVLATALPTMLASPQRGLPDLLELASQVAGSVHAHTEIPGLAEVASRPGSSRLIKEAKRLQTVLTP</sequence>
<proteinExistence type="predicted"/>
<reference evidence="1 2" key="1">
    <citation type="submission" date="2015-10" db="EMBL/GenBank/DDBJ databases">
        <authorList>
            <person name="Gilbert D.G."/>
        </authorList>
    </citation>
    <scope>NUCLEOTIDE SEQUENCE [LARGE SCALE GENOMIC DNA]</scope>
    <source>
        <strain evidence="1 2">NRRL B-16712</strain>
    </source>
</reference>
<dbReference type="OrthoDB" id="3245799at2"/>
<organism evidence="1 2">
    <name type="scientific">Actinoplanes awajinensis subsp. mycoplanecinus</name>
    <dbReference type="NCBI Taxonomy" id="135947"/>
    <lineage>
        <taxon>Bacteria</taxon>
        <taxon>Bacillati</taxon>
        <taxon>Actinomycetota</taxon>
        <taxon>Actinomycetes</taxon>
        <taxon>Micromonosporales</taxon>
        <taxon>Micromonosporaceae</taxon>
        <taxon>Actinoplanes</taxon>
    </lineage>
</organism>
<dbReference type="EMBL" id="LLZH01000317">
    <property type="protein sequence ID" value="KUL25138.1"/>
    <property type="molecule type" value="Genomic_DNA"/>
</dbReference>
<name>A0A101JE36_9ACTN</name>
<accession>A0A101JE36</accession>
<dbReference type="AlphaFoldDB" id="A0A101JE36"/>
<gene>
    <name evidence="1" type="ORF">ADL15_41360</name>
</gene>
<evidence type="ECO:0000313" key="1">
    <source>
        <dbReference type="EMBL" id="KUL25138.1"/>
    </source>
</evidence>
<comment type="caution">
    <text evidence="1">The sequence shown here is derived from an EMBL/GenBank/DDBJ whole genome shotgun (WGS) entry which is preliminary data.</text>
</comment>
<dbReference type="Proteomes" id="UP000053244">
    <property type="component" value="Unassembled WGS sequence"/>
</dbReference>
<keyword evidence="2" id="KW-1185">Reference proteome</keyword>
<dbReference type="RefSeq" id="WP_067704010.1">
    <property type="nucleotide sequence ID" value="NZ_LLZH01000317.1"/>
</dbReference>
<evidence type="ECO:0000313" key="2">
    <source>
        <dbReference type="Proteomes" id="UP000053244"/>
    </source>
</evidence>
<protein>
    <submittedName>
        <fullName evidence="1">Uncharacterized protein</fullName>
    </submittedName>
</protein>